<accession>A0A6M3IIA3</accession>
<proteinExistence type="predicted"/>
<name>A0A6M3IIA3_9ZZZZ</name>
<gene>
    <name evidence="1" type="ORF">MM415B01788_0020</name>
</gene>
<organism evidence="1">
    <name type="scientific">viral metagenome</name>
    <dbReference type="NCBI Taxonomy" id="1070528"/>
    <lineage>
        <taxon>unclassified sequences</taxon>
        <taxon>metagenomes</taxon>
        <taxon>organismal metagenomes</taxon>
    </lineage>
</organism>
<dbReference type="AlphaFoldDB" id="A0A6M3IIA3"/>
<reference evidence="1" key="1">
    <citation type="submission" date="2020-03" db="EMBL/GenBank/DDBJ databases">
        <title>The deep terrestrial virosphere.</title>
        <authorList>
            <person name="Holmfeldt K."/>
            <person name="Nilsson E."/>
            <person name="Simone D."/>
            <person name="Lopez-Fernandez M."/>
            <person name="Wu X."/>
            <person name="de Brujin I."/>
            <person name="Lundin D."/>
            <person name="Andersson A."/>
            <person name="Bertilsson S."/>
            <person name="Dopson M."/>
        </authorList>
    </citation>
    <scope>NUCLEOTIDE SEQUENCE</scope>
    <source>
        <strain evidence="1">MM415B01788</strain>
    </source>
</reference>
<evidence type="ECO:0000313" key="1">
    <source>
        <dbReference type="EMBL" id="QJA56807.1"/>
    </source>
</evidence>
<dbReference type="EMBL" id="MT141239">
    <property type="protein sequence ID" value="QJA56807.1"/>
    <property type="molecule type" value="Genomic_DNA"/>
</dbReference>
<protein>
    <submittedName>
        <fullName evidence="1">Uncharacterized protein</fullName>
    </submittedName>
</protein>
<sequence>MLKIKEVIKLMLEDEFVAEDILTEKGIVKLLSWQEEATRKELGEWLEFELFYTPKGGGVRKMRQAIKTLKQGKMPGGEL</sequence>